<name>A0A6C7EHS3_ILUCY</name>
<dbReference type="PROSITE" id="PS01053">
    <property type="entry name" value="ARGINASE_1"/>
    <property type="match status" value="1"/>
</dbReference>
<dbReference type="InterPro" id="IPR023696">
    <property type="entry name" value="Ureohydrolase_dom_sf"/>
</dbReference>
<dbReference type="EMBL" id="AP012057">
    <property type="protein sequence ID" value="BAN04515.1"/>
    <property type="molecule type" value="Genomic_DNA"/>
</dbReference>
<evidence type="ECO:0000256" key="5">
    <source>
        <dbReference type="RuleBase" id="RU003684"/>
    </source>
</evidence>
<dbReference type="GO" id="GO:0008783">
    <property type="term" value="F:agmatinase activity"/>
    <property type="evidence" value="ECO:0007669"/>
    <property type="project" value="TreeGrafter"/>
</dbReference>
<evidence type="ECO:0000313" key="7">
    <source>
        <dbReference type="Proteomes" id="UP000011863"/>
    </source>
</evidence>
<dbReference type="PANTHER" id="PTHR11358">
    <property type="entry name" value="ARGINASE/AGMATINASE"/>
    <property type="match status" value="1"/>
</dbReference>
<feature type="binding site" evidence="4">
    <location>
        <position position="205"/>
    </location>
    <ligand>
        <name>Mn(2+)</name>
        <dbReference type="ChEBI" id="CHEBI:29035"/>
        <label>1</label>
    </ligand>
</feature>
<dbReference type="PROSITE" id="PS51409">
    <property type="entry name" value="ARGINASE_2"/>
    <property type="match status" value="1"/>
</dbReference>
<dbReference type="Pfam" id="PF00491">
    <property type="entry name" value="Arginase"/>
    <property type="match status" value="1"/>
</dbReference>
<keyword evidence="2 4" id="KW-0479">Metal-binding</keyword>
<dbReference type="EC" id="3.5.3.1" evidence="6"/>
<feature type="binding site" evidence="4">
    <location>
        <position position="125"/>
    </location>
    <ligand>
        <name>Mn(2+)</name>
        <dbReference type="ChEBI" id="CHEBI:29035"/>
        <label>1</label>
    </ligand>
</feature>
<evidence type="ECO:0000256" key="1">
    <source>
        <dbReference type="ARBA" id="ARBA00009227"/>
    </source>
</evidence>
<dbReference type="PANTHER" id="PTHR11358:SF26">
    <property type="entry name" value="GUANIDINO ACID HYDROLASE, MITOCHONDRIAL"/>
    <property type="match status" value="1"/>
</dbReference>
<dbReference type="GO" id="GO:0033389">
    <property type="term" value="P:putrescine biosynthetic process from arginine, via agmatine"/>
    <property type="evidence" value="ECO:0007669"/>
    <property type="project" value="TreeGrafter"/>
</dbReference>
<dbReference type="AlphaFoldDB" id="A0A6C7EHS3"/>
<evidence type="ECO:0000256" key="3">
    <source>
        <dbReference type="ARBA" id="ARBA00022801"/>
    </source>
</evidence>
<feature type="binding site" evidence="4">
    <location>
        <position position="129"/>
    </location>
    <ligand>
        <name>Mn(2+)</name>
        <dbReference type="ChEBI" id="CHEBI:29035"/>
        <label>1</label>
    </ligand>
</feature>
<dbReference type="GO" id="GO:0046872">
    <property type="term" value="F:metal ion binding"/>
    <property type="evidence" value="ECO:0007669"/>
    <property type="project" value="UniProtKB-KW"/>
</dbReference>
<keyword evidence="7" id="KW-1185">Reference proteome</keyword>
<dbReference type="PIRSF" id="PIRSF036979">
    <property type="entry name" value="Arginase"/>
    <property type="match status" value="1"/>
</dbReference>
<dbReference type="KEGG" id="aym:YM304_42010"/>
<sequence length="276" mass="28902">MRASDDVPISLLGVPLDANSSHLLGAAAGPAAIRAAMHSGSGNHATEASVEVVPQLDDLGDLPVANERGSTDDADRITAAVAEQLAAGRQVITIGGDHSITFPILRAFRDVYNVEGGALTVVHIDAHPDIYDDLDGNPLSHASPFARSLEAGCMTSLIQLGIRTATPHQREQGERWNVTMLTPRELDRFDAASLAGPIYLSVDLDGLDPSVAPGVSHHEPGGLTFREVLDVIDALPGPLVGADVVELNPSRDLVAMTAMVGAKLVKEIAGAMLARR</sequence>
<keyword evidence="3 5" id="KW-0378">Hydrolase</keyword>
<dbReference type="Proteomes" id="UP000011863">
    <property type="component" value="Chromosome"/>
</dbReference>
<feature type="binding site" evidence="4">
    <location>
        <position position="98"/>
    </location>
    <ligand>
        <name>Mn(2+)</name>
        <dbReference type="ChEBI" id="CHEBI:29035"/>
        <label>1</label>
    </ligand>
</feature>
<dbReference type="Gene3D" id="3.40.800.10">
    <property type="entry name" value="Ureohydrolase domain"/>
    <property type="match status" value="1"/>
</dbReference>
<protein>
    <submittedName>
        <fullName evidence="6">Putative arginase</fullName>
        <ecNumber evidence="6">3.5.3.1</ecNumber>
    </submittedName>
</protein>
<gene>
    <name evidence="6" type="ORF">YM304_42010</name>
</gene>
<dbReference type="GO" id="GO:0004053">
    <property type="term" value="F:arginase activity"/>
    <property type="evidence" value="ECO:0007669"/>
    <property type="project" value="UniProtKB-EC"/>
</dbReference>
<dbReference type="InterPro" id="IPR020855">
    <property type="entry name" value="Ureohydrolase_Mn_BS"/>
</dbReference>
<evidence type="ECO:0000313" key="6">
    <source>
        <dbReference type="EMBL" id="BAN04515.1"/>
    </source>
</evidence>
<dbReference type="SUPFAM" id="SSF52768">
    <property type="entry name" value="Arginase/deacetylase"/>
    <property type="match status" value="1"/>
</dbReference>
<feature type="binding site" evidence="4">
    <location>
        <position position="203"/>
    </location>
    <ligand>
        <name>Mn(2+)</name>
        <dbReference type="ChEBI" id="CHEBI:29035"/>
        <label>1</label>
    </ligand>
</feature>
<dbReference type="RefSeq" id="WP_015443762.1">
    <property type="nucleotide sequence ID" value="NC_020520.1"/>
</dbReference>
<comment type="cofactor">
    <cofactor evidence="4">
        <name>Mn(2+)</name>
        <dbReference type="ChEBI" id="CHEBI:29035"/>
    </cofactor>
    <text evidence="4">Binds 2 manganese ions per subunit.</text>
</comment>
<organism evidence="6 7">
    <name type="scientific">Ilumatobacter coccineus (strain NBRC 103263 / KCTC 29153 / YM16-304)</name>
    <dbReference type="NCBI Taxonomy" id="1313172"/>
    <lineage>
        <taxon>Bacteria</taxon>
        <taxon>Bacillati</taxon>
        <taxon>Actinomycetota</taxon>
        <taxon>Acidimicrobiia</taxon>
        <taxon>Acidimicrobiales</taxon>
        <taxon>Ilumatobacteraceae</taxon>
        <taxon>Ilumatobacter</taxon>
    </lineage>
</organism>
<feature type="binding site" evidence="4">
    <location>
        <position position="127"/>
    </location>
    <ligand>
        <name>Mn(2+)</name>
        <dbReference type="ChEBI" id="CHEBI:29035"/>
        <label>1</label>
    </ligand>
</feature>
<dbReference type="InterPro" id="IPR006035">
    <property type="entry name" value="Ureohydrolase"/>
</dbReference>
<keyword evidence="4" id="KW-0464">Manganese</keyword>
<accession>A0A6C7EHS3</accession>
<proteinExistence type="inferred from homology"/>
<comment type="similarity">
    <text evidence="1">Belongs to the arginase family. Agmatinase subfamily.</text>
</comment>
<evidence type="ECO:0000256" key="2">
    <source>
        <dbReference type="ARBA" id="ARBA00022723"/>
    </source>
</evidence>
<evidence type="ECO:0000256" key="4">
    <source>
        <dbReference type="PIRSR" id="PIRSR036979-1"/>
    </source>
</evidence>
<reference evidence="6 7" key="1">
    <citation type="journal article" date="2013" name="Int. J. Syst. Evol. Microbiol.">
        <title>Ilumatobacter nonamiense sp. nov. and Ilumatobacter coccineum sp. nov., isolated from seashore sand.</title>
        <authorList>
            <person name="Matsumoto A."/>
            <person name="Kasai H."/>
            <person name="Matsuo Y."/>
            <person name="Shizuri Y."/>
            <person name="Ichikawa N."/>
            <person name="Fujita N."/>
            <person name="Omura S."/>
            <person name="Takahashi Y."/>
        </authorList>
    </citation>
    <scope>NUCLEOTIDE SEQUENCE [LARGE SCALE GENOMIC DNA]</scope>
    <source>
        <strain evidence="7">NBRC 103263 / KCTC 29153 / YM16-304</strain>
    </source>
</reference>